<dbReference type="Proteomes" id="UP001163321">
    <property type="component" value="Chromosome 1"/>
</dbReference>
<evidence type="ECO:0000313" key="1">
    <source>
        <dbReference type="EMBL" id="KAI9922253.1"/>
    </source>
</evidence>
<organism evidence="1 2">
    <name type="scientific">Peronosclerospora sorghi</name>
    <dbReference type="NCBI Taxonomy" id="230839"/>
    <lineage>
        <taxon>Eukaryota</taxon>
        <taxon>Sar</taxon>
        <taxon>Stramenopiles</taxon>
        <taxon>Oomycota</taxon>
        <taxon>Peronosporomycetes</taxon>
        <taxon>Peronosporales</taxon>
        <taxon>Peronosporaceae</taxon>
        <taxon>Peronosclerospora</taxon>
    </lineage>
</organism>
<sequence length="168" mass="18316">MRHAIALVATVITSVTAKRPVLLGGWQAAPVTDDNVYVLTQALRGTNFATSVGDTRVCFADVTSIETQVVAGTNYLFHIRGCDVDDEESAGSCSATILQSCHVEAYAVKVFEQPWTDTLQVTSIKQVEDDRSTDATQDDTDDEDVAVQHYDEGIGRVKAADMWEVEDE</sequence>
<gene>
    <name evidence="1" type="ORF">PsorP6_001686</name>
</gene>
<accession>A0ACC0WTL4</accession>
<protein>
    <submittedName>
        <fullName evidence="1">Uncharacterized protein</fullName>
    </submittedName>
</protein>
<name>A0ACC0WTL4_9STRA</name>
<keyword evidence="2" id="KW-1185">Reference proteome</keyword>
<evidence type="ECO:0000313" key="2">
    <source>
        <dbReference type="Proteomes" id="UP001163321"/>
    </source>
</evidence>
<comment type="caution">
    <text evidence="1">The sequence shown here is derived from an EMBL/GenBank/DDBJ whole genome shotgun (WGS) entry which is preliminary data.</text>
</comment>
<proteinExistence type="predicted"/>
<dbReference type="EMBL" id="CM047580">
    <property type="protein sequence ID" value="KAI9922253.1"/>
    <property type="molecule type" value="Genomic_DNA"/>
</dbReference>
<reference evidence="1 2" key="1">
    <citation type="journal article" date="2022" name="bioRxiv">
        <title>The genome of the oomycete Peronosclerospora sorghi, a cosmopolitan pathogen of maize and sorghum, is inflated with dispersed pseudogenes.</title>
        <authorList>
            <person name="Fletcher K."/>
            <person name="Martin F."/>
            <person name="Isakeit T."/>
            <person name="Cavanaugh K."/>
            <person name="Magill C."/>
            <person name="Michelmore R."/>
        </authorList>
    </citation>
    <scope>NUCLEOTIDE SEQUENCE [LARGE SCALE GENOMIC DNA]</scope>
    <source>
        <strain evidence="1">P6</strain>
    </source>
</reference>